<dbReference type="EMBL" id="JACCBY010000001">
    <property type="protein sequence ID" value="NYD89131.1"/>
    <property type="molecule type" value="Genomic_DNA"/>
</dbReference>
<evidence type="ECO:0000313" key="4">
    <source>
        <dbReference type="Proteomes" id="UP000517753"/>
    </source>
</evidence>
<keyword evidence="2" id="KW-1134">Transmembrane beta strand</keyword>
<evidence type="ECO:0000256" key="1">
    <source>
        <dbReference type="ARBA" id="ARBA00007613"/>
    </source>
</evidence>
<dbReference type="Gene3D" id="1.20.1600.10">
    <property type="entry name" value="Outer membrane efflux proteins (OEP)"/>
    <property type="match status" value="1"/>
</dbReference>
<feature type="signal peptide" evidence="2">
    <location>
        <begin position="1"/>
        <end position="22"/>
    </location>
</feature>
<keyword evidence="2" id="KW-0732">Signal</keyword>
<reference evidence="3 4" key="1">
    <citation type="submission" date="2020-08" db="EMBL/GenBank/DDBJ databases">
        <title>The Agave Microbiome: Exploring the role of microbial communities in plant adaptations to desert environments.</title>
        <authorList>
            <person name="Partida-Martinez L.P."/>
        </authorList>
    </citation>
    <scope>NUCLEOTIDE SEQUENCE [LARGE SCALE GENOMIC DNA]</scope>
    <source>
        <strain evidence="3 4">AS2.3</strain>
    </source>
</reference>
<dbReference type="AlphaFoldDB" id="A0A7Y9FN28"/>
<name>A0A7Y9FN28_9SPHN</name>
<evidence type="ECO:0000313" key="3">
    <source>
        <dbReference type="EMBL" id="NYD89131.1"/>
    </source>
</evidence>
<keyword evidence="2" id="KW-0564">Palmitate</keyword>
<dbReference type="PANTHER" id="PTHR30203:SF32">
    <property type="entry name" value="CATION EFFLUX SYSTEM PROTEIN CUSC"/>
    <property type="match status" value="1"/>
</dbReference>
<dbReference type="RefSeq" id="WP_179507637.1">
    <property type="nucleotide sequence ID" value="NZ_JACCBY010000001.1"/>
</dbReference>
<accession>A0A7Y9FN28</accession>
<dbReference type="Pfam" id="PF02321">
    <property type="entry name" value="OEP"/>
    <property type="match status" value="2"/>
</dbReference>
<protein>
    <submittedName>
        <fullName evidence="3">NodT family efflux transporter outer membrane factor (OMF) lipoprotein</fullName>
    </submittedName>
</protein>
<comment type="subcellular location">
    <subcellularLocation>
        <location evidence="2">Cell membrane</location>
        <topology evidence="2">Lipid-anchor</topology>
    </subcellularLocation>
</comment>
<dbReference type="SUPFAM" id="SSF56954">
    <property type="entry name" value="Outer membrane efflux proteins (OEP)"/>
    <property type="match status" value="1"/>
</dbReference>
<dbReference type="Proteomes" id="UP000517753">
    <property type="component" value="Unassembled WGS sequence"/>
</dbReference>
<keyword evidence="2 3" id="KW-0449">Lipoprotein</keyword>
<evidence type="ECO:0000256" key="2">
    <source>
        <dbReference type="RuleBase" id="RU362097"/>
    </source>
</evidence>
<gene>
    <name evidence="3" type="ORF">HD841_000900</name>
</gene>
<keyword evidence="4" id="KW-1185">Reference proteome</keyword>
<organism evidence="3 4">
    <name type="scientific">Sphingomonas melonis</name>
    <dbReference type="NCBI Taxonomy" id="152682"/>
    <lineage>
        <taxon>Bacteria</taxon>
        <taxon>Pseudomonadati</taxon>
        <taxon>Pseudomonadota</taxon>
        <taxon>Alphaproteobacteria</taxon>
        <taxon>Sphingomonadales</taxon>
        <taxon>Sphingomonadaceae</taxon>
        <taxon>Sphingomonas</taxon>
    </lineage>
</organism>
<comment type="caution">
    <text evidence="3">The sequence shown here is derived from an EMBL/GenBank/DDBJ whole genome shotgun (WGS) entry which is preliminary data.</text>
</comment>
<dbReference type="Gene3D" id="2.20.200.10">
    <property type="entry name" value="Outer membrane efflux proteins (OEP)"/>
    <property type="match status" value="1"/>
</dbReference>
<feature type="chain" id="PRO_5031610212" evidence="2">
    <location>
        <begin position="23"/>
        <end position="502"/>
    </location>
</feature>
<dbReference type="GO" id="GO:0005886">
    <property type="term" value="C:plasma membrane"/>
    <property type="evidence" value="ECO:0007669"/>
    <property type="project" value="UniProtKB-SubCell"/>
</dbReference>
<proteinExistence type="inferred from homology"/>
<dbReference type="NCBIfam" id="TIGR01845">
    <property type="entry name" value="outer_NodT"/>
    <property type="match status" value="1"/>
</dbReference>
<keyword evidence="2" id="KW-0812">Transmembrane</keyword>
<sequence length="502" mass="53282">MFSNALCKTAAAVLALTVAACAPSVHLPSAKTALPVAFEQSLLAEANVPLDQWWTVFDDAQLSGLIESALADGFDSRLAFARLLEARAVRSRSIRDTGPTGNLGATYTRPYTSQLSTNLPAIDFGTPSAGGTDLSQLFNPTGPINNYGLSLNASWEIDLFGRLAAVRRQARETFAAETLDYQATRVSVAADIASYLFQARGEAAQLANARDTLRISGELAAAARLGVERGLTAGGDAARIETDEANARAEVARFSNALDTSRRQILILTGRGTDPLASLVITPDLSPAPAPPATIPAQLLARRPDVRVAELRLAAAATQVRVDRLALFPRIDLRPGAAFSSTNAPLGATSIVWTLGAGLALPVLDRPRLLASLRITEARGLQAVVSYERAVQTAYQEADRALASIIADRERSAALDRAEERARFAFDAARTGYRIGVTDLTALLQAEQAWRTARTAAINQRSLSLRDTVAAYRSLGGGWTPVPDADAAGLVLTSTSHRTGTR</sequence>
<comment type="similarity">
    <text evidence="1 2">Belongs to the outer membrane factor (OMF) (TC 1.B.17) family.</text>
</comment>
<dbReference type="GO" id="GO:0015562">
    <property type="term" value="F:efflux transmembrane transporter activity"/>
    <property type="evidence" value="ECO:0007669"/>
    <property type="project" value="InterPro"/>
</dbReference>
<keyword evidence="2" id="KW-0472">Membrane</keyword>
<dbReference type="InterPro" id="IPR003423">
    <property type="entry name" value="OMP_efflux"/>
</dbReference>
<dbReference type="PANTHER" id="PTHR30203">
    <property type="entry name" value="OUTER MEMBRANE CATION EFFLUX PROTEIN"/>
    <property type="match status" value="1"/>
</dbReference>
<dbReference type="InterPro" id="IPR010131">
    <property type="entry name" value="MdtP/NodT-like"/>
</dbReference>